<dbReference type="GO" id="GO:0006629">
    <property type="term" value="P:lipid metabolic process"/>
    <property type="evidence" value="ECO:0007669"/>
    <property type="project" value="UniProtKB-KW"/>
</dbReference>
<dbReference type="AlphaFoldDB" id="A0A125W7N7"/>
<proteinExistence type="inferred from homology"/>
<feature type="transmembrane region" description="Helical" evidence="7">
    <location>
        <begin position="419"/>
        <end position="436"/>
    </location>
</feature>
<dbReference type="PANTHER" id="PTHR34697:SF2">
    <property type="entry name" value="PHOSPHATIDYLGLYCEROL LYSYLTRANSFERASE"/>
    <property type="match status" value="1"/>
</dbReference>
<evidence type="ECO:0000256" key="7">
    <source>
        <dbReference type="RuleBase" id="RU363042"/>
    </source>
</evidence>
<feature type="transmembrane region" description="Helical" evidence="7">
    <location>
        <begin position="206"/>
        <end position="229"/>
    </location>
</feature>
<feature type="transmembrane region" description="Helical" evidence="7">
    <location>
        <begin position="102"/>
        <end position="123"/>
    </location>
</feature>
<feature type="transmembrane region" description="Helical" evidence="7">
    <location>
        <begin position="282"/>
        <end position="307"/>
    </location>
</feature>
<protein>
    <recommendedName>
        <fullName evidence="7">Phosphatidylglycerol lysyltransferase</fullName>
        <ecNumber evidence="7">2.3.2.3</ecNumber>
    </recommendedName>
    <alternativeName>
        <fullName evidence="7">Lysylphosphatidylglycerol synthase</fullName>
    </alternativeName>
</protein>
<evidence type="ECO:0000256" key="2">
    <source>
        <dbReference type="ARBA" id="ARBA00022475"/>
    </source>
</evidence>
<keyword evidence="4 7" id="KW-0812">Transmembrane</keyword>
<dbReference type="GO" id="GO:0055091">
    <property type="term" value="P:phospholipid homeostasis"/>
    <property type="evidence" value="ECO:0007669"/>
    <property type="project" value="TreeGrafter"/>
</dbReference>
<dbReference type="Pfam" id="PF03706">
    <property type="entry name" value="LPG_synthase_TM"/>
    <property type="match status" value="1"/>
</dbReference>
<evidence type="ECO:0000256" key="5">
    <source>
        <dbReference type="ARBA" id="ARBA00022989"/>
    </source>
</evidence>
<comment type="similarity">
    <text evidence="7">Belongs to the LPG synthase family.</text>
</comment>
<dbReference type="NCBIfam" id="NF033480">
    <property type="entry name" value="bifunc_MprF"/>
    <property type="match status" value="1"/>
</dbReference>
<dbReference type="Proteomes" id="UP000004846">
    <property type="component" value="Unassembled WGS sequence"/>
</dbReference>
<dbReference type="EMBL" id="AEBR01000029">
    <property type="protein sequence ID" value="EFM83304.1"/>
    <property type="molecule type" value="Genomic_DNA"/>
</dbReference>
<evidence type="ECO:0000256" key="4">
    <source>
        <dbReference type="ARBA" id="ARBA00022692"/>
    </source>
</evidence>
<accession>A0A125W7N7</accession>
<keyword evidence="7" id="KW-0443">Lipid metabolism</keyword>
<dbReference type="Pfam" id="PF09924">
    <property type="entry name" value="LPG_synthase_C"/>
    <property type="match status" value="1"/>
</dbReference>
<gene>
    <name evidence="7" type="primary">mprF</name>
    <name evidence="9" type="ORF">HMPREF9498_01075</name>
</gene>
<keyword evidence="2" id="KW-1003">Cell membrane</keyword>
<dbReference type="InterPro" id="IPR051211">
    <property type="entry name" value="PG_lysyltransferase"/>
</dbReference>
<evidence type="ECO:0000259" key="8">
    <source>
        <dbReference type="Pfam" id="PF09924"/>
    </source>
</evidence>
<dbReference type="InterPro" id="IPR022791">
    <property type="entry name" value="L-PG_synthase/AglD"/>
</dbReference>
<comment type="caution">
    <text evidence="9">The sequence shown here is derived from an EMBL/GenBank/DDBJ whole genome shotgun (WGS) entry which is preliminary data.</text>
</comment>
<dbReference type="NCBIfam" id="TIGR00374">
    <property type="entry name" value="flippase-like domain"/>
    <property type="match status" value="1"/>
</dbReference>
<name>A0A125W7N7_ENTFL</name>
<evidence type="ECO:0000313" key="10">
    <source>
        <dbReference type="Proteomes" id="UP000004846"/>
    </source>
</evidence>
<dbReference type="PANTHER" id="PTHR34697">
    <property type="entry name" value="PHOSPHATIDYLGLYCEROL LYSYLTRANSFERASE"/>
    <property type="match status" value="1"/>
</dbReference>
<feature type="transmembrane region" description="Helical" evidence="7">
    <location>
        <begin position="143"/>
        <end position="163"/>
    </location>
</feature>
<dbReference type="EC" id="2.3.2.3" evidence="7"/>
<keyword evidence="7" id="KW-0046">Antibiotic resistance</keyword>
<dbReference type="GO" id="GO:0005886">
    <property type="term" value="C:plasma membrane"/>
    <property type="evidence" value="ECO:0007669"/>
    <property type="project" value="UniProtKB-SubCell"/>
</dbReference>
<dbReference type="GO" id="GO:0050071">
    <property type="term" value="F:phosphatidylglycerol lysyltransferase activity"/>
    <property type="evidence" value="ECO:0007669"/>
    <property type="project" value="UniProtKB-EC"/>
</dbReference>
<dbReference type="HOGENOM" id="CLU_008255_7_1_9"/>
<feature type="transmembrane region" description="Helical" evidence="7">
    <location>
        <begin position="448"/>
        <end position="473"/>
    </location>
</feature>
<sequence length="863" mass="98589">MKKNISQLTQWLKEHSLLLKLIFLGSVLVFVANQVTHIAQGMTWADIFSTMEQQSTGRLIGMVLAGLLGVIPMLLYDYVVVKLLEKEGKPPMKRMDWLTSAWVTNTINNLAGFGGVVGATLRINFYGKDVPRGKVVATVSKVALFLISGLSILSFVAFVDLFFIRTQNVFREYWVWLLLGSLIAPALWFFTYLKRRTLFKTFFPKAVLLLFGASLGQWLGGMFAFLMIGRLMQVPVSMVSVYPMFVIATLIGMLTMVPGGMGTFDVLMILGLSQLGIDRSQAVVWLLYYRLFYYVTPFMTGVILFLQQAGMKVNQFFDNLPRLFSQKVAHFILVAALYFAGIMMVLLSTVTNLSNVSRLFQVLLPFSFNFLDQTLNLFVGFLLLGLARGISMKVKKAYWPTIILLGFCIVNTVARTTSWQLIAVYAVILLAVILARKEFYREKFVYSWGALTVDSILFGCLFIGYAVAGYYAARPAGGNQVINHFLLFPSDDVWFNGLIGLSISLIGLFFLYQYLAETTVTLGEGFEEARLTRFLEKFGGNEGSQFLYLKDYGHFYYQEEGEDQVLFGFQMKFNKCFVLADPIGQREKWTAATLAFMDQADLLGYQLVFYRISEEYVMNLHDCGFEFMKVGEEGLIQFDELSTVNQTAWTETVTEKIAAEAADFQFEFYPETISDALYQELERVSADWSRNQKERYFIGGRLDPEYLKCSSVGLVRQKQTVIGFITGKEMEKGKSISYDLLRIRSDAPAFTREYLFTHFIETYQQQGYQLIDIGMAPLANVGESKYSFLKERFVNIFYKYSYQIYAFQDTRKRKEQYVTSWQPRYFAYPKRTSVLFAFVQLSLLITKGRHQSVSLVEEAMTEI</sequence>
<evidence type="ECO:0000256" key="6">
    <source>
        <dbReference type="ARBA" id="ARBA00023136"/>
    </source>
</evidence>
<evidence type="ECO:0000313" key="9">
    <source>
        <dbReference type="EMBL" id="EFM83304.1"/>
    </source>
</evidence>
<dbReference type="GO" id="GO:0046677">
    <property type="term" value="P:response to antibiotic"/>
    <property type="evidence" value="ECO:0007669"/>
    <property type="project" value="UniProtKB-KW"/>
</dbReference>
<organism evidence="9 10">
    <name type="scientific">Enterococcus faecalis TX4248</name>
    <dbReference type="NCBI Taxonomy" id="749495"/>
    <lineage>
        <taxon>Bacteria</taxon>
        <taxon>Bacillati</taxon>
        <taxon>Bacillota</taxon>
        <taxon>Bacilli</taxon>
        <taxon>Lactobacillales</taxon>
        <taxon>Enterococcaceae</taxon>
        <taxon>Enterococcus</taxon>
    </lineage>
</organism>
<keyword evidence="6 7" id="KW-0472">Membrane</keyword>
<evidence type="ECO:0000256" key="3">
    <source>
        <dbReference type="ARBA" id="ARBA00022679"/>
    </source>
</evidence>
<comment type="subcellular location">
    <subcellularLocation>
        <location evidence="1 7">Cell membrane</location>
        <topology evidence="1 7">Multi-pass membrane protein</topology>
    </subcellularLocation>
</comment>
<dbReference type="InterPro" id="IPR024320">
    <property type="entry name" value="LPG_synthase_C"/>
</dbReference>
<feature type="domain" description="Phosphatidylglycerol lysyltransferase C-terminal" evidence="8">
    <location>
        <begin position="533"/>
        <end position="828"/>
    </location>
</feature>
<feature type="transmembrane region" description="Helical" evidence="7">
    <location>
        <begin position="241"/>
        <end position="262"/>
    </location>
</feature>
<feature type="transmembrane region" description="Helical" evidence="7">
    <location>
        <begin position="21"/>
        <end position="39"/>
    </location>
</feature>
<feature type="transmembrane region" description="Helical" evidence="7">
    <location>
        <begin position="370"/>
        <end position="390"/>
    </location>
</feature>
<keyword evidence="3 7" id="KW-0808">Transferase</keyword>
<feature type="transmembrane region" description="Helical" evidence="7">
    <location>
        <begin position="175"/>
        <end position="194"/>
    </location>
</feature>
<comment type="function">
    <text evidence="7">Catalyzes the transfer of a lysyl group from L-lysyl-tRNA(Lys) to membrane-bound phosphatidylglycerol (PG), which produces lysylphosphatidylglycerol (LPG), a major component of the bacterial membrane with a positive net charge. LPG synthesis contributes to bacterial virulence as it is involved in the resistance mechanism against cationic antimicrobial peptides (CAMP) produces by the host's immune system (defensins, cathelicidins) and by the competing microorganisms.</text>
</comment>
<comment type="catalytic activity">
    <reaction evidence="7">
        <text>L-lysyl-tRNA(Lys) + a 1,2-diacyl-sn-glycero-3-phospho-(1'-sn-glycerol) = a 1,2-diacyl-sn-glycero-3-phospho-1'-(3'-O-L-lysyl)-sn-glycerol + tRNA(Lys)</text>
        <dbReference type="Rhea" id="RHEA:10668"/>
        <dbReference type="Rhea" id="RHEA-COMP:9696"/>
        <dbReference type="Rhea" id="RHEA-COMP:9697"/>
        <dbReference type="ChEBI" id="CHEBI:64716"/>
        <dbReference type="ChEBI" id="CHEBI:75792"/>
        <dbReference type="ChEBI" id="CHEBI:78442"/>
        <dbReference type="ChEBI" id="CHEBI:78529"/>
        <dbReference type="EC" id="2.3.2.3"/>
    </reaction>
</comment>
<feature type="transmembrane region" description="Helical" evidence="7">
    <location>
        <begin position="59"/>
        <end position="81"/>
    </location>
</feature>
<evidence type="ECO:0000256" key="1">
    <source>
        <dbReference type="ARBA" id="ARBA00004651"/>
    </source>
</evidence>
<keyword evidence="5 7" id="KW-1133">Transmembrane helix</keyword>
<reference evidence="9 10" key="1">
    <citation type="submission" date="2010-07" db="EMBL/GenBank/DDBJ databases">
        <authorList>
            <person name="Sid Ahmed O."/>
        </authorList>
    </citation>
    <scope>NUCLEOTIDE SEQUENCE [LARGE SCALE GENOMIC DNA]</scope>
    <source>
        <strain evidence="9 10">TX4248</strain>
    </source>
</reference>
<dbReference type="RefSeq" id="WP_002364590.1">
    <property type="nucleotide sequence ID" value="NZ_GL454434.1"/>
</dbReference>
<feature type="transmembrane region" description="Helical" evidence="7">
    <location>
        <begin position="328"/>
        <end position="350"/>
    </location>
</feature>
<feature type="transmembrane region" description="Helical" evidence="7">
    <location>
        <begin position="493"/>
        <end position="512"/>
    </location>
</feature>